<dbReference type="GO" id="GO:0005524">
    <property type="term" value="F:ATP binding"/>
    <property type="evidence" value="ECO:0007669"/>
    <property type="project" value="UniProtKB-UniRule"/>
</dbReference>
<dbReference type="PROSITE" id="PS00039">
    <property type="entry name" value="DEAD_ATP_HELICASE"/>
    <property type="match status" value="1"/>
</dbReference>
<evidence type="ECO:0000256" key="1">
    <source>
        <dbReference type="ARBA" id="ARBA00022741"/>
    </source>
</evidence>
<dbReference type="InterPro" id="IPR011545">
    <property type="entry name" value="DEAD/DEAH_box_helicase_dom"/>
</dbReference>
<evidence type="ECO:0000256" key="8">
    <source>
        <dbReference type="SAM" id="MobiDB-lite"/>
    </source>
</evidence>
<evidence type="ECO:0000259" key="10">
    <source>
        <dbReference type="PROSITE" id="PS51194"/>
    </source>
</evidence>
<dbReference type="Pfam" id="PF00270">
    <property type="entry name" value="DEAD"/>
    <property type="match status" value="1"/>
</dbReference>
<keyword evidence="4 6" id="KW-0067">ATP-binding</keyword>
<comment type="caution">
    <text evidence="11">The sequence shown here is derived from an EMBL/GenBank/DDBJ whole genome shotgun (WGS) entry which is preliminary data.</text>
</comment>
<protein>
    <recommendedName>
        <fullName evidence="6">ATP-dependent RNA helicase</fullName>
        <ecNumber evidence="6">3.6.4.13</ecNumber>
    </recommendedName>
</protein>
<dbReference type="VEuPathDB" id="ToxoDB:BESB_014640"/>
<dbReference type="InterPro" id="IPR025313">
    <property type="entry name" value="SPB4-like_CTE"/>
</dbReference>
<feature type="compositionally biased region" description="Basic and acidic residues" evidence="8">
    <location>
        <begin position="969"/>
        <end position="979"/>
    </location>
</feature>
<evidence type="ECO:0000313" key="11">
    <source>
        <dbReference type="EMBL" id="PFH32851.1"/>
    </source>
</evidence>
<dbReference type="GeneID" id="40306525"/>
<organism evidence="11 12">
    <name type="scientific">Besnoitia besnoiti</name>
    <name type="common">Apicomplexan protozoan</name>
    <dbReference type="NCBI Taxonomy" id="94643"/>
    <lineage>
        <taxon>Eukaryota</taxon>
        <taxon>Sar</taxon>
        <taxon>Alveolata</taxon>
        <taxon>Apicomplexa</taxon>
        <taxon>Conoidasida</taxon>
        <taxon>Coccidia</taxon>
        <taxon>Eucoccidiorida</taxon>
        <taxon>Eimeriorina</taxon>
        <taxon>Sarcocystidae</taxon>
        <taxon>Besnoitia</taxon>
    </lineage>
</organism>
<dbReference type="InterPro" id="IPR027417">
    <property type="entry name" value="P-loop_NTPase"/>
</dbReference>
<sequence length="1021" mass="111780">MGAQRERDRRKATASSRGGGKKMKKSKGRRDEKSSVSSLKLRQREQQEIRELEDRICVEMPLPGLTWQPPLLQSSLASAEAASAASCAAAASESSSAAPSREAAKGDDAPPQEAADSPPSAAGAGATPTLSRFFFSDLPLSQYTRRGLRDAGLRLLSSIQARAIPHALRGADVLGEAKTGSGKTLCFVIPVLECLYRHCVSNIDGLAALVLAPTRELAVQIFDVFKLVGRHHEFSAGCLIGGKSVSAEAQCVNVLNIIVGTPGRVLQHMDESHLWEASNLKILVIDEADRLVDMGFLETTRLILSQLPSSRQSLLFSATLKSAVKRLAALAALPDAERISVDAGLTATPLTLRQSYVVVPAQHKLSALFSFLRTHSAKKILVFVSSCKQTRFLYEIFRILKPGPGLLYLHGRQKQQKRLEVFQSFVDRPGACCLISTDLASRGIDFTQLSFASTKSRRTPGPAAKGKGAARQEGNAEGDVNAMRKNAKKNGVDFVVQLDCPDSIETYIHRVGRTARMQRKGQALLMVLPSEVKFVERLHEKKIEMKQLFMNPKKAVRIENKLQSILAENTALKFLAQQALASYLRCIALMPDKSVFNLPTEAKPLTALANGYGLSLPPSVTVLAAEEGKARHKVSDTERGGECEAGDPVCTGGAVAVTEMKKKKNLSKLDRLKEKIRQKKADKEARRLAASAETETVQCSLDGGAHAGTPGTPECGKPLRREKCADARVTSACERGHSVLDDEGEEDGEESERLDDVGFLRLKMGSGEKEEAVFDKNENGRLLHEQLIRKPGFQRERLRFRKDGTAKVKGLAVASMQQSHVFFQEDEDEEEATEERAKETEADSRGEEGENDSGLPSAAGRAAFLQKMRLKVLEAQQGDKERNRKRIQERHTRQRQKERARRQAEAAERSGLGAEAMLDLRNAQRADEEDEEERETGEGGSQVSPSSSAVSSEAEEREKREVSATSTRRKPEFGGERQQKGGAKRRRLDGHFSKGGEDAQEATDEADLEARALRVLEGNRS</sequence>
<feature type="region of interest" description="Disordered" evidence="8">
    <location>
        <begin position="455"/>
        <end position="477"/>
    </location>
</feature>
<dbReference type="SMART" id="SM01178">
    <property type="entry name" value="DUF4217"/>
    <property type="match status" value="1"/>
</dbReference>
<feature type="compositionally biased region" description="Basic and acidic residues" evidence="8">
    <location>
        <begin position="834"/>
        <end position="848"/>
    </location>
</feature>
<dbReference type="InterPro" id="IPR014001">
    <property type="entry name" value="Helicase_ATP-bd"/>
</dbReference>
<feature type="region of interest" description="Disordered" evidence="8">
    <location>
        <begin position="93"/>
        <end position="124"/>
    </location>
</feature>
<feature type="compositionally biased region" description="Low complexity" evidence="8">
    <location>
        <begin position="114"/>
        <end position="124"/>
    </location>
</feature>
<feature type="compositionally biased region" description="Low complexity" evidence="8">
    <location>
        <begin position="460"/>
        <end position="469"/>
    </location>
</feature>
<keyword evidence="7" id="KW-0175">Coiled coil</keyword>
<evidence type="ECO:0000313" key="12">
    <source>
        <dbReference type="Proteomes" id="UP000224006"/>
    </source>
</evidence>
<name>A0A2A9M960_BESBE</name>
<keyword evidence="1 6" id="KW-0547">Nucleotide-binding</keyword>
<feature type="compositionally biased region" description="Low complexity" evidence="8">
    <location>
        <begin position="941"/>
        <end position="952"/>
    </location>
</feature>
<feature type="compositionally biased region" description="Basic and acidic residues" evidence="8">
    <location>
        <begin position="1"/>
        <end position="11"/>
    </location>
</feature>
<dbReference type="SMART" id="SM00487">
    <property type="entry name" value="DEXDc"/>
    <property type="match status" value="1"/>
</dbReference>
<keyword evidence="5 6" id="KW-0694">RNA-binding</keyword>
<keyword evidence="2 6" id="KW-0378">Hydrolase</keyword>
<evidence type="ECO:0000256" key="3">
    <source>
        <dbReference type="ARBA" id="ARBA00022806"/>
    </source>
</evidence>
<comment type="catalytic activity">
    <reaction evidence="6">
        <text>ATP + H2O = ADP + phosphate + H(+)</text>
        <dbReference type="Rhea" id="RHEA:13065"/>
        <dbReference type="ChEBI" id="CHEBI:15377"/>
        <dbReference type="ChEBI" id="CHEBI:15378"/>
        <dbReference type="ChEBI" id="CHEBI:30616"/>
        <dbReference type="ChEBI" id="CHEBI:43474"/>
        <dbReference type="ChEBI" id="CHEBI:456216"/>
        <dbReference type="EC" id="3.6.4.13"/>
    </reaction>
</comment>
<evidence type="ECO:0000256" key="5">
    <source>
        <dbReference type="ARBA" id="ARBA00022884"/>
    </source>
</evidence>
<dbReference type="InterPro" id="IPR001650">
    <property type="entry name" value="Helicase_C-like"/>
</dbReference>
<dbReference type="Gene3D" id="3.40.50.300">
    <property type="entry name" value="P-loop containing nucleotide triphosphate hydrolases"/>
    <property type="match status" value="2"/>
</dbReference>
<dbReference type="SMART" id="SM00490">
    <property type="entry name" value="HELICc"/>
    <property type="match status" value="1"/>
</dbReference>
<accession>A0A2A9M960</accession>
<gene>
    <name evidence="11" type="ORF">BESB_014640</name>
</gene>
<dbReference type="STRING" id="94643.A0A2A9M960"/>
<dbReference type="RefSeq" id="XP_029216860.1">
    <property type="nucleotide sequence ID" value="XM_029360193.1"/>
</dbReference>
<feature type="domain" description="Helicase C-terminal" evidence="10">
    <location>
        <begin position="351"/>
        <end position="563"/>
    </location>
</feature>
<keyword evidence="12" id="KW-1185">Reference proteome</keyword>
<dbReference type="SUPFAM" id="SSF52540">
    <property type="entry name" value="P-loop containing nucleoside triphosphate hydrolases"/>
    <property type="match status" value="2"/>
</dbReference>
<feature type="compositionally biased region" description="Acidic residues" evidence="8">
    <location>
        <begin position="824"/>
        <end position="833"/>
    </location>
</feature>
<dbReference type="EC" id="3.6.4.13" evidence="6"/>
<dbReference type="GO" id="GO:0016887">
    <property type="term" value="F:ATP hydrolysis activity"/>
    <property type="evidence" value="ECO:0007669"/>
    <property type="project" value="RHEA"/>
</dbReference>
<feature type="compositionally biased region" description="Basic and acidic residues" evidence="8">
    <location>
        <begin position="889"/>
        <end position="908"/>
    </location>
</feature>
<reference evidence="11 12" key="1">
    <citation type="submission" date="2017-09" db="EMBL/GenBank/DDBJ databases">
        <title>Genome sequencing of Besnoitia besnoiti strain Bb-Ger1.</title>
        <authorList>
            <person name="Schares G."/>
            <person name="Venepally P."/>
            <person name="Lorenzi H.A."/>
        </authorList>
    </citation>
    <scope>NUCLEOTIDE SEQUENCE [LARGE SCALE GENOMIC DNA]</scope>
    <source>
        <strain evidence="11 12">Bb-Ger1</strain>
    </source>
</reference>
<dbReference type="PROSITE" id="PS51192">
    <property type="entry name" value="HELICASE_ATP_BIND_1"/>
    <property type="match status" value="1"/>
</dbReference>
<evidence type="ECO:0000259" key="9">
    <source>
        <dbReference type="PROSITE" id="PS51192"/>
    </source>
</evidence>
<dbReference type="GO" id="GO:0003724">
    <property type="term" value="F:RNA helicase activity"/>
    <property type="evidence" value="ECO:0007669"/>
    <property type="project" value="UniProtKB-EC"/>
</dbReference>
<proteinExistence type="inferred from homology"/>
<dbReference type="Pfam" id="PF00271">
    <property type="entry name" value="Helicase_C"/>
    <property type="match status" value="1"/>
</dbReference>
<feature type="region of interest" description="Disordered" evidence="8">
    <location>
        <begin position="1"/>
        <end position="47"/>
    </location>
</feature>
<evidence type="ECO:0000256" key="2">
    <source>
        <dbReference type="ARBA" id="ARBA00022801"/>
    </source>
</evidence>
<comment type="similarity">
    <text evidence="6">Belongs to the DEAD box helicase family.</text>
</comment>
<evidence type="ECO:0000256" key="4">
    <source>
        <dbReference type="ARBA" id="ARBA00022840"/>
    </source>
</evidence>
<dbReference type="InterPro" id="IPR000629">
    <property type="entry name" value="RNA-helicase_DEAD-box_CS"/>
</dbReference>
<dbReference type="CDD" id="cd18787">
    <property type="entry name" value="SF2_C_DEAD"/>
    <property type="match status" value="1"/>
</dbReference>
<evidence type="ECO:0000256" key="7">
    <source>
        <dbReference type="SAM" id="Coils"/>
    </source>
</evidence>
<comment type="domain">
    <text evidence="6">The Q motif is unique to and characteristic of the DEAD box family of RNA helicases and controls ATP binding and hydrolysis.</text>
</comment>
<dbReference type="KEGG" id="bbes:BESB_014640"/>
<dbReference type="GO" id="GO:0003723">
    <property type="term" value="F:RNA binding"/>
    <property type="evidence" value="ECO:0007669"/>
    <property type="project" value="UniProtKB-UniRule"/>
</dbReference>
<dbReference type="OrthoDB" id="10259640at2759"/>
<feature type="coiled-coil region" evidence="7">
    <location>
        <begin position="662"/>
        <end position="689"/>
    </location>
</feature>
<dbReference type="AlphaFoldDB" id="A0A2A9M960"/>
<feature type="region of interest" description="Disordered" evidence="8">
    <location>
        <begin position="819"/>
        <end position="1006"/>
    </location>
</feature>
<dbReference type="PROSITE" id="PS51194">
    <property type="entry name" value="HELICASE_CTER"/>
    <property type="match status" value="1"/>
</dbReference>
<feature type="domain" description="Helicase ATP-binding" evidence="9">
    <location>
        <begin position="164"/>
        <end position="338"/>
    </location>
</feature>
<comment type="function">
    <text evidence="6">RNA helicase.</text>
</comment>
<dbReference type="PANTHER" id="PTHR24031">
    <property type="entry name" value="RNA HELICASE"/>
    <property type="match status" value="1"/>
</dbReference>
<keyword evidence="3 6" id="KW-0347">Helicase</keyword>
<evidence type="ECO:0000256" key="6">
    <source>
        <dbReference type="RuleBase" id="RU365068"/>
    </source>
</evidence>
<feature type="compositionally biased region" description="Basic residues" evidence="8">
    <location>
        <begin position="19"/>
        <end position="28"/>
    </location>
</feature>
<dbReference type="Proteomes" id="UP000224006">
    <property type="component" value="Chromosome IX"/>
</dbReference>
<dbReference type="EMBL" id="NWUJ01000010">
    <property type="protein sequence ID" value="PFH32851.1"/>
    <property type="molecule type" value="Genomic_DNA"/>
</dbReference>